<dbReference type="AlphaFoldDB" id="A0A1I2ABP7"/>
<dbReference type="InterPro" id="IPR011990">
    <property type="entry name" value="TPR-like_helical_dom_sf"/>
</dbReference>
<dbReference type="InterPro" id="IPR050767">
    <property type="entry name" value="Sel1_AlgK"/>
</dbReference>
<gene>
    <name evidence="2" type="ORF">SAMN04515678_109168</name>
</gene>
<dbReference type="Proteomes" id="UP000325289">
    <property type="component" value="Unassembled WGS sequence"/>
</dbReference>
<keyword evidence="1" id="KW-0732">Signal</keyword>
<dbReference type="PANTHER" id="PTHR11102">
    <property type="entry name" value="SEL-1-LIKE PROTEIN"/>
    <property type="match status" value="1"/>
</dbReference>
<protein>
    <recommendedName>
        <fullName evidence="4">TPR repeat</fullName>
    </recommendedName>
</protein>
<dbReference type="SUPFAM" id="SSF81901">
    <property type="entry name" value="HCP-like"/>
    <property type="match status" value="3"/>
</dbReference>
<reference evidence="2 3" key="1">
    <citation type="submission" date="2016-10" db="EMBL/GenBank/DDBJ databases">
        <authorList>
            <person name="Varghese N."/>
            <person name="Submissions S."/>
        </authorList>
    </citation>
    <scope>NUCLEOTIDE SEQUENCE [LARGE SCALE GENOMIC DNA]</scope>
    <source>
        <strain evidence="3">YIM D21,KCTC 23444,ACCC 10710</strain>
    </source>
</reference>
<organism evidence="2 3">
    <name type="scientific">Roseivivax sediminis</name>
    <dbReference type="NCBI Taxonomy" id="936889"/>
    <lineage>
        <taxon>Bacteria</taxon>
        <taxon>Pseudomonadati</taxon>
        <taxon>Pseudomonadota</taxon>
        <taxon>Alphaproteobacteria</taxon>
        <taxon>Rhodobacterales</taxon>
        <taxon>Roseobacteraceae</taxon>
        <taxon>Roseivivax</taxon>
    </lineage>
</organism>
<sequence>MIRRAALLLTVSLLSAEPVSARDAEAAFAEGERQANGDGVVQSHAAAVSAYEEAARAGHAAAQNRLGRLNFEGLGTPRDRDAALDWFAKAADGGAPEHLFDYARALEATGDDGALPRAAALYRDAAEAGHIEAAVSLGVLYQDGRGVPRDPQEALRLYTIGAAQDHPRAMNNLGLLHARGDGVPQDYARAAQLFDAAAEAGLREAATNLGVMYENGFGVPLDEEEAHRLYRLGGAARGAETPGSGLYYDPRLRPPEPGPEARAARDAAVRAGDPVAAFQAAWLLLSPNPEAAPAEDLARAVALTELAADAGYAPAMINLALHYETGVGVPQNYVLARSWLLRAAAAGLEVAQHRGAALQSRMTAEQINTAQTRALE</sequence>
<dbReference type="EMBL" id="FOMS01000009">
    <property type="protein sequence ID" value="SFE41292.1"/>
    <property type="molecule type" value="Genomic_DNA"/>
</dbReference>
<dbReference type="Gene3D" id="1.25.40.10">
    <property type="entry name" value="Tetratricopeptide repeat domain"/>
    <property type="match status" value="3"/>
</dbReference>
<name>A0A1I2ABP7_9RHOB</name>
<dbReference type="SMART" id="SM00671">
    <property type="entry name" value="SEL1"/>
    <property type="match status" value="7"/>
</dbReference>
<evidence type="ECO:0008006" key="4">
    <source>
        <dbReference type="Google" id="ProtNLM"/>
    </source>
</evidence>
<keyword evidence="3" id="KW-1185">Reference proteome</keyword>
<dbReference type="PANTHER" id="PTHR11102:SF160">
    <property type="entry name" value="ERAD-ASSOCIATED E3 UBIQUITIN-PROTEIN LIGASE COMPONENT HRD3"/>
    <property type="match status" value="1"/>
</dbReference>
<accession>A0A1I2ABP7</accession>
<dbReference type="Pfam" id="PF08238">
    <property type="entry name" value="Sel1"/>
    <property type="match status" value="7"/>
</dbReference>
<proteinExistence type="predicted"/>
<evidence type="ECO:0000256" key="1">
    <source>
        <dbReference type="SAM" id="SignalP"/>
    </source>
</evidence>
<feature type="chain" id="PRO_5009302083" description="TPR repeat" evidence="1">
    <location>
        <begin position="22"/>
        <end position="376"/>
    </location>
</feature>
<dbReference type="RefSeq" id="WP_188129703.1">
    <property type="nucleotide sequence ID" value="NZ_FOMS01000009.1"/>
</dbReference>
<feature type="signal peptide" evidence="1">
    <location>
        <begin position="1"/>
        <end position="21"/>
    </location>
</feature>
<evidence type="ECO:0000313" key="2">
    <source>
        <dbReference type="EMBL" id="SFE41292.1"/>
    </source>
</evidence>
<dbReference type="InterPro" id="IPR006597">
    <property type="entry name" value="Sel1-like"/>
</dbReference>
<evidence type="ECO:0000313" key="3">
    <source>
        <dbReference type="Proteomes" id="UP000325289"/>
    </source>
</evidence>